<feature type="compositionally biased region" description="Basic and acidic residues" evidence="1">
    <location>
        <begin position="320"/>
        <end position="331"/>
    </location>
</feature>
<dbReference type="Proteomes" id="UP000722485">
    <property type="component" value="Unassembled WGS sequence"/>
</dbReference>
<name>A0A9P5HAP3_9HYPO</name>
<feature type="compositionally biased region" description="Polar residues" evidence="1">
    <location>
        <begin position="258"/>
        <end position="283"/>
    </location>
</feature>
<evidence type="ECO:0000256" key="1">
    <source>
        <dbReference type="SAM" id="MobiDB-lite"/>
    </source>
</evidence>
<reference evidence="2" key="1">
    <citation type="submission" date="2020-03" db="EMBL/GenBank/DDBJ databases">
        <title>Draft Genome Sequence of Cylindrodendrum hubeiense.</title>
        <authorList>
            <person name="Buettner E."/>
            <person name="Kellner H."/>
        </authorList>
    </citation>
    <scope>NUCLEOTIDE SEQUENCE</scope>
    <source>
        <strain evidence="2">IHI 201604</strain>
    </source>
</reference>
<gene>
    <name evidence="2" type="ORF">G7Z17_g3497</name>
</gene>
<accession>A0A9P5HAP3</accession>
<feature type="region of interest" description="Disordered" evidence="1">
    <location>
        <begin position="130"/>
        <end position="170"/>
    </location>
</feature>
<dbReference type="OrthoDB" id="5307331at2759"/>
<sequence length="762" mass="85459">MSPYLENSTAASNSVILSHDIDTLFGDSWNPDDDSNYNYDELPNVDPQFMGSSDPALAACQQTPLLLPTGQDYLGQLGSIGNSSPGNGESSLAGSSFGLPNLNTAPKFLSTTTEVEVPPVPTLELPSVNTSQGHAPAMGSQEDVPVTSSQGIDNSLGHAPAMGSQEYFPVTNSQGIDNSLGPLQVASSHNLQPAAGSLAFPLEDNTLANALFPMAQPYYPSVPQPHATDVNLDVPQNGSSWQQPWPVQNQQYANNARIPQSHMPQGNSGPSNQSYPQHQSVTRGKSRADHYANPSGNSGANPVDGDWLREDVQSQTETVSRNRRDKKEQNPKADPSLFYTHEMPYIPTWSMENAIFSYSRTGQWDHDRPFTTQQLRAYFDNCPRDLRIWLQQCPAQCNNRVDPKGRKCRWSECPVRSRAIIAGWYRVAFDEFHELTSNGTKDPFHMAGAMHLWCFEQCFDPYEFFMNRKLQPDTRWLPKEDKTRNNPMLINRDPDTNIVAQAIKPWITKQGKQNAQVMPRAHEESLSYRLLTYHLDTQHPVRQVCRDTRNAKKEVPTKKTADFHHGDLRLCVDQTTAEKIQKQEKKRQAKQNNTDVAIVAPEANLGSIPAQVAGEVSDIIDLSPLEDFLKQANQELNTQSGPAPVEPTAGVSFGPDANHNELIEQLRGKKRPRNDGEVDDDDDDDDDDDSNGVGNLLDCPQRYKRPHKRIRISDREDGEAEFRRMMDRRAGRHGRRYRRRSFCIGDNPRRFQRGSIDYTRTI</sequence>
<feature type="region of interest" description="Disordered" evidence="1">
    <location>
        <begin position="664"/>
        <end position="706"/>
    </location>
</feature>
<keyword evidence="3" id="KW-1185">Reference proteome</keyword>
<feature type="compositionally biased region" description="Acidic residues" evidence="1">
    <location>
        <begin position="677"/>
        <end position="690"/>
    </location>
</feature>
<evidence type="ECO:0000313" key="3">
    <source>
        <dbReference type="Proteomes" id="UP000722485"/>
    </source>
</evidence>
<proteinExistence type="predicted"/>
<comment type="caution">
    <text evidence="2">The sequence shown here is derived from an EMBL/GenBank/DDBJ whole genome shotgun (WGS) entry which is preliminary data.</text>
</comment>
<dbReference type="EMBL" id="JAANBB010000043">
    <property type="protein sequence ID" value="KAF7553597.1"/>
    <property type="molecule type" value="Genomic_DNA"/>
</dbReference>
<feature type="region of interest" description="Disordered" evidence="1">
    <location>
        <begin position="258"/>
        <end position="336"/>
    </location>
</feature>
<dbReference type="AlphaFoldDB" id="A0A9P5HAP3"/>
<protein>
    <submittedName>
        <fullName evidence="2">Uncharacterized protein</fullName>
    </submittedName>
</protein>
<organism evidence="2 3">
    <name type="scientific">Cylindrodendrum hubeiense</name>
    <dbReference type="NCBI Taxonomy" id="595255"/>
    <lineage>
        <taxon>Eukaryota</taxon>
        <taxon>Fungi</taxon>
        <taxon>Dikarya</taxon>
        <taxon>Ascomycota</taxon>
        <taxon>Pezizomycotina</taxon>
        <taxon>Sordariomycetes</taxon>
        <taxon>Hypocreomycetidae</taxon>
        <taxon>Hypocreales</taxon>
        <taxon>Nectriaceae</taxon>
        <taxon>Cylindrodendrum</taxon>
    </lineage>
</organism>
<evidence type="ECO:0000313" key="2">
    <source>
        <dbReference type="EMBL" id="KAF7553597.1"/>
    </source>
</evidence>
<feature type="region of interest" description="Disordered" evidence="1">
    <location>
        <begin position="637"/>
        <end position="656"/>
    </location>
</feature>